<gene>
    <name evidence="1" type="ORF">H4W31_005634</name>
</gene>
<sequence>MTSTDYAQLSTLINRLRQLLSALNPANAVGTVSTVLQMISEPPPGDPDRIEELAVAFGVAAGDVGPIAADVRRLGTGRLPEIWQGVAGASAAELVTATGGLIEATGPQFIRVRAALDSYATEVRALRGRHEELHGALRDAWHDATHVAGLPFPDPTALDDLVRGLTRLVTGCIEVYDRSIVAADALAIVLGDVTGKARAGAMADSTLPPAGIVLTTGIGIDGNLAGDNAVLAGAQASRAADRYDQLGPEDRRRVDELLAQAPSQAHRAYLLKALAAGHPLDDVVAFGRTINGRDEAWLHRHLSLVDPGQTGSATYDGGRLRQFNDVTCGSMTTVVLRSIADPLYALYLTTGGEPDDPKAVDRDAVLQRLADEQQATYERSSRNWPDQLGTPPWGLVGELNDHAGTLGTEYEFRLVDDTDAGSVNPALRDAVAAVDAGHTVPVLAGDSYPAHYVLLVGHEGSDLVVYNPGSGVVGRVDEDDFRNGNLGAAAGFAHANGVALPG</sequence>
<evidence type="ECO:0000313" key="2">
    <source>
        <dbReference type="Proteomes" id="UP000649753"/>
    </source>
</evidence>
<reference evidence="1" key="1">
    <citation type="submission" date="2020-10" db="EMBL/GenBank/DDBJ databases">
        <title>Sequencing the genomes of 1000 actinobacteria strains.</title>
        <authorList>
            <person name="Klenk H.-P."/>
        </authorList>
    </citation>
    <scope>NUCLEOTIDE SEQUENCE</scope>
    <source>
        <strain evidence="1">DSM 46832</strain>
    </source>
</reference>
<dbReference type="AlphaFoldDB" id="A0A927MBB4"/>
<accession>A0A927MBB4</accession>
<keyword evidence="2" id="KW-1185">Reference proteome</keyword>
<protein>
    <submittedName>
        <fullName evidence="1">Uncharacterized protein</fullName>
    </submittedName>
</protein>
<dbReference type="Proteomes" id="UP000649753">
    <property type="component" value="Unassembled WGS sequence"/>
</dbReference>
<proteinExistence type="predicted"/>
<organism evidence="1 2">
    <name type="scientific">Plantactinospora soyae</name>
    <dbReference type="NCBI Taxonomy" id="1544732"/>
    <lineage>
        <taxon>Bacteria</taxon>
        <taxon>Bacillati</taxon>
        <taxon>Actinomycetota</taxon>
        <taxon>Actinomycetes</taxon>
        <taxon>Micromonosporales</taxon>
        <taxon>Micromonosporaceae</taxon>
        <taxon>Plantactinospora</taxon>
    </lineage>
</organism>
<evidence type="ECO:0000313" key="1">
    <source>
        <dbReference type="EMBL" id="MBE1489996.1"/>
    </source>
</evidence>
<dbReference type="RefSeq" id="WP_192769362.1">
    <property type="nucleotide sequence ID" value="NZ_JADBEB010000001.1"/>
</dbReference>
<dbReference type="EMBL" id="JADBEB010000001">
    <property type="protein sequence ID" value="MBE1489996.1"/>
    <property type="molecule type" value="Genomic_DNA"/>
</dbReference>
<name>A0A927MBB4_9ACTN</name>
<comment type="caution">
    <text evidence="1">The sequence shown here is derived from an EMBL/GenBank/DDBJ whole genome shotgun (WGS) entry which is preliminary data.</text>
</comment>